<dbReference type="InterPro" id="IPR036291">
    <property type="entry name" value="NAD(P)-bd_dom_sf"/>
</dbReference>
<protein>
    <submittedName>
        <fullName evidence="2">GDP-mannose 4,6-dehydratase</fullName>
    </submittedName>
</protein>
<dbReference type="Proteomes" id="UP000535838">
    <property type="component" value="Unassembled WGS sequence"/>
</dbReference>
<dbReference type="SUPFAM" id="SSF51735">
    <property type="entry name" value="NAD(P)-binding Rossmann-fold domains"/>
    <property type="match status" value="1"/>
</dbReference>
<keyword evidence="3" id="KW-1185">Reference proteome</keyword>
<sequence>MTEAPLVLVTGVSGFVGKHMAAYLLGLGARVVGIGRRADSPLAHPLFRYGRCDLLNPEDVRRLLERNPADYIVHLAGENDVGSSFLHPVTVMQANAIGTMNLLEAARVVRPDALKAFLAVGTAYEYKSSASPIRENSRIGPRSPYAWSKLVMTSVVQMYGQLFDMPAIVARTFNLIGPGGSAGVCGQLVRQVVRMERGLLPPKLTIGNAASRRDFLDVRDAVKAYGALLGMPAIRPGSVYNLCSGRARSIADIVALLKKHASIPLEVVTDQALFRQGEASVMRGDNSKLRRDTGWSPGIPFEQSIVDALNEQRSLREEGTDE</sequence>
<name>A0A841SXM1_9BACL</name>
<dbReference type="RefSeq" id="WP_185120909.1">
    <property type="nucleotide sequence ID" value="NZ_JACJVQ010000014.1"/>
</dbReference>
<dbReference type="EMBL" id="JACJVQ010000014">
    <property type="protein sequence ID" value="MBB6635669.1"/>
    <property type="molecule type" value="Genomic_DNA"/>
</dbReference>
<dbReference type="InterPro" id="IPR016040">
    <property type="entry name" value="NAD(P)-bd_dom"/>
</dbReference>
<evidence type="ECO:0000259" key="1">
    <source>
        <dbReference type="Pfam" id="PF16363"/>
    </source>
</evidence>
<evidence type="ECO:0000313" key="2">
    <source>
        <dbReference type="EMBL" id="MBB6635669.1"/>
    </source>
</evidence>
<dbReference type="Pfam" id="PF16363">
    <property type="entry name" value="GDP_Man_Dehyd"/>
    <property type="match status" value="1"/>
</dbReference>
<dbReference type="PANTHER" id="PTHR43000">
    <property type="entry name" value="DTDP-D-GLUCOSE 4,6-DEHYDRATASE-RELATED"/>
    <property type="match status" value="1"/>
</dbReference>
<feature type="domain" description="NAD(P)-binding" evidence="1">
    <location>
        <begin position="8"/>
        <end position="305"/>
    </location>
</feature>
<dbReference type="AlphaFoldDB" id="A0A841SXM1"/>
<evidence type="ECO:0000313" key="3">
    <source>
        <dbReference type="Proteomes" id="UP000535838"/>
    </source>
</evidence>
<dbReference type="Gene3D" id="3.40.50.720">
    <property type="entry name" value="NAD(P)-binding Rossmann-like Domain"/>
    <property type="match status" value="1"/>
</dbReference>
<accession>A0A841SXM1</accession>
<comment type="caution">
    <text evidence="2">The sequence shown here is derived from an EMBL/GenBank/DDBJ whole genome shotgun (WGS) entry which is preliminary data.</text>
</comment>
<gene>
    <name evidence="2" type="ORF">H7B67_16235</name>
</gene>
<proteinExistence type="predicted"/>
<organism evidence="2 3">
    <name type="scientific">Cohnella thailandensis</name>
    <dbReference type="NCBI Taxonomy" id="557557"/>
    <lineage>
        <taxon>Bacteria</taxon>
        <taxon>Bacillati</taxon>
        <taxon>Bacillota</taxon>
        <taxon>Bacilli</taxon>
        <taxon>Bacillales</taxon>
        <taxon>Paenibacillaceae</taxon>
        <taxon>Cohnella</taxon>
    </lineage>
</organism>
<reference evidence="2 3" key="1">
    <citation type="submission" date="2020-08" db="EMBL/GenBank/DDBJ databases">
        <title>Cohnella phylogeny.</title>
        <authorList>
            <person name="Dunlap C."/>
        </authorList>
    </citation>
    <scope>NUCLEOTIDE SEQUENCE [LARGE SCALE GENOMIC DNA]</scope>
    <source>
        <strain evidence="2 3">DSM 25241</strain>
    </source>
</reference>
<dbReference type="Gene3D" id="3.90.25.10">
    <property type="entry name" value="UDP-galactose 4-epimerase, domain 1"/>
    <property type="match status" value="1"/>
</dbReference>